<dbReference type="InterPro" id="IPR003333">
    <property type="entry name" value="CMAS"/>
</dbReference>
<dbReference type="RefSeq" id="WP_013043269.1">
    <property type="nucleotide sequence ID" value="NC_014008.1"/>
</dbReference>
<evidence type="ECO:0000256" key="6">
    <source>
        <dbReference type="PIRSR" id="PIRSR003085-1"/>
    </source>
</evidence>
<organism evidence="7 8">
    <name type="scientific">Coraliomargarita akajimensis (strain DSM 45221 / IAM 15411 / JCM 23193 / KCTC 12865 / 04OKA010-24)</name>
    <dbReference type="NCBI Taxonomy" id="583355"/>
    <lineage>
        <taxon>Bacteria</taxon>
        <taxon>Pseudomonadati</taxon>
        <taxon>Verrucomicrobiota</taxon>
        <taxon>Opitutia</taxon>
        <taxon>Puniceicoccales</taxon>
        <taxon>Coraliomargaritaceae</taxon>
        <taxon>Coraliomargarita</taxon>
    </lineage>
</organism>
<dbReference type="PANTHER" id="PTHR43667:SF2">
    <property type="entry name" value="FATTY ACID C-METHYL TRANSFERASE"/>
    <property type="match status" value="1"/>
</dbReference>
<protein>
    <submittedName>
        <fullName evidence="7">Cyclopropane-fatty-acyl-phospholipid synthase</fullName>
        <ecNumber evidence="7">2.1.1.79</ecNumber>
    </submittedName>
</protein>
<comment type="similarity">
    <text evidence="1">Belongs to the CFA/CMAS family.</text>
</comment>
<evidence type="ECO:0000313" key="8">
    <source>
        <dbReference type="Proteomes" id="UP000000925"/>
    </source>
</evidence>
<evidence type="ECO:0000256" key="5">
    <source>
        <dbReference type="ARBA" id="ARBA00023098"/>
    </source>
</evidence>
<keyword evidence="8" id="KW-1185">Reference proteome</keyword>
<reference evidence="7 8" key="1">
    <citation type="journal article" date="2010" name="Stand. Genomic Sci.">
        <title>Complete genome sequence of Coraliomargarita akajimensis type strain (04OKA010-24).</title>
        <authorList>
            <person name="Mavromatis K."/>
            <person name="Abt B."/>
            <person name="Brambilla E."/>
            <person name="Lapidus A."/>
            <person name="Copeland A."/>
            <person name="Deshpande S."/>
            <person name="Nolan M."/>
            <person name="Lucas S."/>
            <person name="Tice H."/>
            <person name="Cheng J.F."/>
            <person name="Han C."/>
            <person name="Detter J.C."/>
            <person name="Woyke T."/>
            <person name="Goodwin L."/>
            <person name="Pitluck S."/>
            <person name="Held B."/>
            <person name="Brettin T."/>
            <person name="Tapia R."/>
            <person name="Ivanova N."/>
            <person name="Mikhailova N."/>
            <person name="Pati A."/>
            <person name="Liolios K."/>
            <person name="Chen A."/>
            <person name="Palaniappan K."/>
            <person name="Land M."/>
            <person name="Hauser L."/>
            <person name="Chang Y.J."/>
            <person name="Jeffries C.D."/>
            <person name="Rohde M."/>
            <person name="Goker M."/>
            <person name="Bristow J."/>
            <person name="Eisen J.A."/>
            <person name="Markowitz V."/>
            <person name="Hugenholtz P."/>
            <person name="Klenk H.P."/>
            <person name="Kyrpides N.C."/>
        </authorList>
    </citation>
    <scope>NUCLEOTIDE SEQUENCE [LARGE SCALE GENOMIC DNA]</scope>
    <source>
        <strain evidence="8">DSM 45221 / IAM 15411 / JCM 23193 / KCTC 12865</strain>
    </source>
</reference>
<dbReference type="PANTHER" id="PTHR43667">
    <property type="entry name" value="CYCLOPROPANE-FATTY-ACYL-PHOSPHOLIPID SYNTHASE"/>
    <property type="match status" value="1"/>
</dbReference>
<dbReference type="HOGENOM" id="CLU_026434_0_2_0"/>
<dbReference type="SUPFAM" id="SSF53335">
    <property type="entry name" value="S-adenosyl-L-methionine-dependent methyltransferases"/>
    <property type="match status" value="1"/>
</dbReference>
<dbReference type="PIRSF" id="PIRSF003085">
    <property type="entry name" value="CMAS"/>
    <property type="match status" value="1"/>
</dbReference>
<dbReference type="CDD" id="cd02440">
    <property type="entry name" value="AdoMet_MTases"/>
    <property type="match status" value="1"/>
</dbReference>
<gene>
    <name evidence="7" type="ordered locus">Caka_1528</name>
</gene>
<dbReference type="GO" id="GO:0008825">
    <property type="term" value="F:cyclopropane-fatty-acyl-phospholipid synthase activity"/>
    <property type="evidence" value="ECO:0007669"/>
    <property type="project" value="UniProtKB-EC"/>
</dbReference>
<keyword evidence="3 7" id="KW-0808">Transferase</keyword>
<name>D5EJE8_CORAD</name>
<dbReference type="eggNOG" id="COG2230">
    <property type="taxonomic scope" value="Bacteria"/>
</dbReference>
<keyword evidence="4" id="KW-0949">S-adenosyl-L-methionine</keyword>
<dbReference type="EC" id="2.1.1.79" evidence="7"/>
<evidence type="ECO:0000256" key="2">
    <source>
        <dbReference type="ARBA" id="ARBA00022603"/>
    </source>
</evidence>
<accession>D5EJE8</accession>
<dbReference type="OrthoDB" id="9782855at2"/>
<proteinExistence type="inferred from homology"/>
<evidence type="ECO:0000313" key="7">
    <source>
        <dbReference type="EMBL" id="ADE54547.1"/>
    </source>
</evidence>
<feature type="active site" evidence="6">
    <location>
        <position position="392"/>
    </location>
</feature>
<dbReference type="EMBL" id="CP001998">
    <property type="protein sequence ID" value="ADE54547.1"/>
    <property type="molecule type" value="Genomic_DNA"/>
</dbReference>
<evidence type="ECO:0000256" key="4">
    <source>
        <dbReference type="ARBA" id="ARBA00022691"/>
    </source>
</evidence>
<dbReference type="AlphaFoldDB" id="D5EJE8"/>
<dbReference type="Gene3D" id="3.40.50.150">
    <property type="entry name" value="Vaccinia Virus protein VP39"/>
    <property type="match status" value="1"/>
</dbReference>
<dbReference type="GO" id="GO:0008610">
    <property type="term" value="P:lipid biosynthetic process"/>
    <property type="evidence" value="ECO:0007669"/>
    <property type="project" value="InterPro"/>
</dbReference>
<sequence>METTQSPDIVRPYLNRTHTSRSMAQWLFDRMLRRFRRGSLQVEYPDGRILRYGDGLSRAAVMRIFDQAFFPKVVAGGAVAFGDAYVEGYWDSSDLSSVLRVFALNQGDVGLAKRGLSMVHRFANRMHHMRRRNSLSGSRDNIEAHYDLSNDFYSLFLDRSMTYSSGYFDGESGLCLEAAQLQKIERLLDLAGVGPGDWVLEIGSGWGALAIAAARRGAQVKTITLSKEQRDYAMRAVAQAGLSDLVEVALEDYREQDGHYDAVISCEMIEAVGKEYLPSYFETIQRCLRPGGRAVLQAITIPDERYAAYCRSCDWIQKRIFPGGHLPSPSAIKRFVRDTDDLELQASHSFGRDYAETLRRWARRFDEHASEIDALGFDERFRRMWSYYLSYCEAGFDSDMIDVRHVRLEKRH</sequence>
<keyword evidence="2 7" id="KW-0489">Methyltransferase</keyword>
<dbReference type="InterPro" id="IPR029063">
    <property type="entry name" value="SAM-dependent_MTases_sf"/>
</dbReference>
<dbReference type="Proteomes" id="UP000000925">
    <property type="component" value="Chromosome"/>
</dbReference>
<dbReference type="GO" id="GO:0032259">
    <property type="term" value="P:methylation"/>
    <property type="evidence" value="ECO:0007669"/>
    <property type="project" value="UniProtKB-KW"/>
</dbReference>
<evidence type="ECO:0000256" key="3">
    <source>
        <dbReference type="ARBA" id="ARBA00022679"/>
    </source>
</evidence>
<evidence type="ECO:0000256" key="1">
    <source>
        <dbReference type="ARBA" id="ARBA00010815"/>
    </source>
</evidence>
<dbReference type="InterPro" id="IPR050723">
    <property type="entry name" value="CFA/CMAS"/>
</dbReference>
<dbReference type="KEGG" id="caa:Caka_1528"/>
<dbReference type="Pfam" id="PF02353">
    <property type="entry name" value="CMAS"/>
    <property type="match status" value="1"/>
</dbReference>
<keyword evidence="5" id="KW-0443">Lipid metabolism</keyword>
<dbReference type="STRING" id="583355.Caka_1528"/>